<feature type="transmembrane region" description="Helical" evidence="1">
    <location>
        <begin position="12"/>
        <end position="33"/>
    </location>
</feature>
<protein>
    <submittedName>
        <fullName evidence="2">Uncharacterized protein</fullName>
    </submittedName>
</protein>
<keyword evidence="3" id="KW-1185">Reference proteome</keyword>
<organism evidence="2 3">
    <name type="scientific">Halostagnicola kamekurae</name>
    <dbReference type="NCBI Taxonomy" id="619731"/>
    <lineage>
        <taxon>Archaea</taxon>
        <taxon>Methanobacteriati</taxon>
        <taxon>Methanobacteriota</taxon>
        <taxon>Stenosarchaea group</taxon>
        <taxon>Halobacteria</taxon>
        <taxon>Halobacteriales</taxon>
        <taxon>Natrialbaceae</taxon>
        <taxon>Halostagnicola</taxon>
    </lineage>
</organism>
<evidence type="ECO:0000313" key="3">
    <source>
        <dbReference type="Proteomes" id="UP000199199"/>
    </source>
</evidence>
<dbReference type="AlphaFoldDB" id="A0A1I6PGQ2"/>
<keyword evidence="1" id="KW-0812">Transmembrane</keyword>
<keyword evidence="1" id="KW-1133">Transmembrane helix</keyword>
<dbReference type="InterPro" id="IPR055976">
    <property type="entry name" value="DUF7554"/>
</dbReference>
<evidence type="ECO:0000313" key="2">
    <source>
        <dbReference type="EMBL" id="SFS39382.1"/>
    </source>
</evidence>
<dbReference type="EMBL" id="FOZS01000001">
    <property type="protein sequence ID" value="SFS39382.1"/>
    <property type="molecule type" value="Genomic_DNA"/>
</dbReference>
<keyword evidence="1" id="KW-0472">Membrane</keyword>
<proteinExistence type="predicted"/>
<dbReference type="RefSeq" id="WP_092901203.1">
    <property type="nucleotide sequence ID" value="NZ_FOZS01000001.1"/>
</dbReference>
<sequence length="60" mass="6656">MIDTRGSIEVETLLKIVLALLAVWLVLSIVGMVVSWLQAILPILLLGTIVLIVLWYLDIV</sequence>
<name>A0A1I6PGQ2_9EURY</name>
<feature type="transmembrane region" description="Helical" evidence="1">
    <location>
        <begin position="39"/>
        <end position="57"/>
    </location>
</feature>
<evidence type="ECO:0000256" key="1">
    <source>
        <dbReference type="SAM" id="Phobius"/>
    </source>
</evidence>
<reference evidence="3" key="1">
    <citation type="submission" date="2016-10" db="EMBL/GenBank/DDBJ databases">
        <authorList>
            <person name="Varghese N."/>
            <person name="Submissions S."/>
        </authorList>
    </citation>
    <scope>NUCLEOTIDE SEQUENCE [LARGE SCALE GENOMIC DNA]</scope>
    <source>
        <strain evidence="3">DSM 22427</strain>
    </source>
</reference>
<accession>A0A1I6PGQ2</accession>
<dbReference type="Pfam" id="PF24431">
    <property type="entry name" value="DUF7554"/>
    <property type="match status" value="1"/>
</dbReference>
<gene>
    <name evidence="2" type="ORF">SAMN04488556_0545</name>
</gene>
<dbReference type="Proteomes" id="UP000199199">
    <property type="component" value="Unassembled WGS sequence"/>
</dbReference>